<accession>R0D618</accession>
<dbReference type="InterPro" id="IPR017871">
    <property type="entry name" value="ABC_transporter-like_CS"/>
</dbReference>
<evidence type="ECO:0000259" key="4">
    <source>
        <dbReference type="PROSITE" id="PS50893"/>
    </source>
</evidence>
<protein>
    <submittedName>
        <fullName evidence="5">ABC-type antimicrobial peptide transport system, ATPase component</fullName>
    </submittedName>
</protein>
<keyword evidence="3" id="KW-0067">ATP-binding</keyword>
<dbReference type="PANTHER" id="PTHR24220">
    <property type="entry name" value="IMPORT ATP-BINDING PROTEIN"/>
    <property type="match status" value="1"/>
</dbReference>
<dbReference type="RefSeq" id="WP_004615368.1">
    <property type="nucleotide sequence ID" value="NZ_APMP01000001.1"/>
</dbReference>
<dbReference type="GO" id="GO:0005886">
    <property type="term" value="C:plasma membrane"/>
    <property type="evidence" value="ECO:0007669"/>
    <property type="project" value="TreeGrafter"/>
</dbReference>
<dbReference type="InterPro" id="IPR027417">
    <property type="entry name" value="P-loop_NTPase"/>
</dbReference>
<dbReference type="InterPro" id="IPR015854">
    <property type="entry name" value="ABC_transpr_LolD-like"/>
</dbReference>
<evidence type="ECO:0000313" key="6">
    <source>
        <dbReference type="Proteomes" id="UP000013063"/>
    </source>
</evidence>
<comment type="caution">
    <text evidence="5">The sequence shown here is derived from an EMBL/GenBank/DDBJ whole genome shotgun (WGS) entry which is preliminary data.</text>
</comment>
<dbReference type="OrthoDB" id="9786950at2"/>
<name>R0D618_CAUVI</name>
<keyword evidence="2" id="KW-0547">Nucleotide-binding</keyword>
<reference evidence="5 6" key="1">
    <citation type="journal article" date="2013" name="Genome Announc.">
        <title>Draft Genome Sequence for Caulobacter sp. Strain OR37, a Bacterium Tolerant to Heavy Metals.</title>
        <authorList>
            <person name="Utturkar S.M."/>
            <person name="Bollmann A."/>
            <person name="Brzoska R.M."/>
            <person name="Klingeman D.M."/>
            <person name="Epstein S.E."/>
            <person name="Palumbo A.V."/>
            <person name="Brown S.D."/>
        </authorList>
    </citation>
    <scope>NUCLEOTIDE SEQUENCE [LARGE SCALE GENOMIC DNA]</scope>
    <source>
        <strain evidence="5 6">OR37</strain>
    </source>
</reference>
<feature type="domain" description="ABC transporter" evidence="4">
    <location>
        <begin position="6"/>
        <end position="224"/>
    </location>
</feature>
<dbReference type="PROSITE" id="PS50893">
    <property type="entry name" value="ABC_TRANSPORTER_2"/>
    <property type="match status" value="1"/>
</dbReference>
<dbReference type="GO" id="GO:0005524">
    <property type="term" value="F:ATP binding"/>
    <property type="evidence" value="ECO:0007669"/>
    <property type="project" value="UniProtKB-KW"/>
</dbReference>
<dbReference type="Proteomes" id="UP000013063">
    <property type="component" value="Unassembled WGS sequence"/>
</dbReference>
<dbReference type="PATRIC" id="fig|1292034.3.peg.304"/>
<dbReference type="GO" id="GO:0022857">
    <property type="term" value="F:transmembrane transporter activity"/>
    <property type="evidence" value="ECO:0007669"/>
    <property type="project" value="TreeGrafter"/>
</dbReference>
<evidence type="ECO:0000256" key="3">
    <source>
        <dbReference type="ARBA" id="ARBA00022840"/>
    </source>
</evidence>
<keyword evidence="1" id="KW-0813">Transport</keyword>
<dbReference type="EMBL" id="APMP01000001">
    <property type="protein sequence ID" value="ENZ83800.1"/>
    <property type="molecule type" value="Genomic_DNA"/>
</dbReference>
<proteinExistence type="predicted"/>
<dbReference type="CDD" id="cd03255">
    <property type="entry name" value="ABC_MJ0796_LolCDE_FtsE"/>
    <property type="match status" value="1"/>
</dbReference>
<dbReference type="PANTHER" id="PTHR24220:SF376">
    <property type="entry name" value="ABC TRANSPORTER"/>
    <property type="match status" value="1"/>
</dbReference>
<dbReference type="InterPro" id="IPR003593">
    <property type="entry name" value="AAA+_ATPase"/>
</dbReference>
<sequence length="224" mass="23862">MSEVSLSVEGVRKSYGEGHLRIDALLPTTLSLRPGELAMITGPSGSGKSTLLAILSGLLTPDEGVVMALGQHLESLSPNQRDRFRLANAGFIFQGFHLLPAMTASQQVEIVLRQQGVGPAEARSRAAAALDAVGLSRRLRNLPGEMSGGEKQRVAIARALAKRPTLIFADEPTSALDSENGRQVAKLLREEAHASGATVVCVTHDPRLADLADRVLRMEDGRLS</sequence>
<dbReference type="SUPFAM" id="SSF52540">
    <property type="entry name" value="P-loop containing nucleoside triphosphate hydrolases"/>
    <property type="match status" value="1"/>
</dbReference>
<dbReference type="Pfam" id="PF00005">
    <property type="entry name" value="ABC_tran"/>
    <property type="match status" value="1"/>
</dbReference>
<evidence type="ECO:0000256" key="1">
    <source>
        <dbReference type="ARBA" id="ARBA00022448"/>
    </source>
</evidence>
<keyword evidence="6" id="KW-1185">Reference proteome</keyword>
<dbReference type="STRING" id="1292034.OR37_00307"/>
<organism evidence="5 6">
    <name type="scientific">Caulobacter vibrioides OR37</name>
    <dbReference type="NCBI Taxonomy" id="1292034"/>
    <lineage>
        <taxon>Bacteria</taxon>
        <taxon>Pseudomonadati</taxon>
        <taxon>Pseudomonadota</taxon>
        <taxon>Alphaproteobacteria</taxon>
        <taxon>Caulobacterales</taxon>
        <taxon>Caulobacteraceae</taxon>
        <taxon>Caulobacter</taxon>
    </lineage>
</organism>
<evidence type="ECO:0000256" key="2">
    <source>
        <dbReference type="ARBA" id="ARBA00022741"/>
    </source>
</evidence>
<dbReference type="SMART" id="SM00382">
    <property type="entry name" value="AAA"/>
    <property type="match status" value="1"/>
</dbReference>
<dbReference type="InterPro" id="IPR003439">
    <property type="entry name" value="ABC_transporter-like_ATP-bd"/>
</dbReference>
<dbReference type="eggNOG" id="COG1136">
    <property type="taxonomic scope" value="Bacteria"/>
</dbReference>
<dbReference type="Gene3D" id="3.40.50.300">
    <property type="entry name" value="P-loop containing nucleotide triphosphate hydrolases"/>
    <property type="match status" value="1"/>
</dbReference>
<gene>
    <name evidence="5" type="ORF">OR37_00307</name>
</gene>
<dbReference type="AlphaFoldDB" id="R0D618"/>
<dbReference type="PROSITE" id="PS00211">
    <property type="entry name" value="ABC_TRANSPORTER_1"/>
    <property type="match status" value="1"/>
</dbReference>
<evidence type="ECO:0000313" key="5">
    <source>
        <dbReference type="EMBL" id="ENZ83800.1"/>
    </source>
</evidence>
<dbReference type="InterPro" id="IPR017911">
    <property type="entry name" value="MacB-like_ATP-bd"/>
</dbReference>
<dbReference type="GO" id="GO:0016887">
    <property type="term" value="F:ATP hydrolysis activity"/>
    <property type="evidence" value="ECO:0007669"/>
    <property type="project" value="InterPro"/>
</dbReference>